<dbReference type="AlphaFoldDB" id="A0A4P9VMQ6"/>
<accession>A0A4P9VMQ6</accession>
<dbReference type="RefSeq" id="WP_027707424.1">
    <property type="nucleotide sequence ID" value="NZ_JAEVHG010000005.1"/>
</dbReference>
<reference evidence="1 2" key="1">
    <citation type="submission" date="2017-04" db="EMBL/GenBank/DDBJ databases">
        <title>Draft genome sequence of Zooshikella ganghwensis VG4 isolated from Red Sea sediments.</title>
        <authorList>
            <person name="Rehman Z."/>
            <person name="Alam I."/>
            <person name="Kamau A."/>
            <person name="Bajic V."/>
            <person name="Leiknes T."/>
        </authorList>
    </citation>
    <scope>NUCLEOTIDE SEQUENCE [LARGE SCALE GENOMIC DNA]</scope>
    <source>
        <strain evidence="1 2">VG4</strain>
    </source>
</reference>
<dbReference type="Proteomes" id="UP000257039">
    <property type="component" value="Unassembled WGS sequence"/>
</dbReference>
<protein>
    <submittedName>
        <fullName evidence="1">Uncharacterized protein</fullName>
    </submittedName>
</protein>
<sequence>MQFDFSQLKKQSLSYIACIILCSEINIIYAKEGEVAEQKIQSAVAENYCKQAMSNMKRFMPNILKKAKLRAAEQGVDLTKDKQVQQLTQAINNTNELNNLILDCQMRWEKYQASAICMSGAESESDFALCIPKLPE</sequence>
<gene>
    <name evidence="1" type="ORF">B9G39_10895</name>
</gene>
<keyword evidence="2" id="KW-1185">Reference proteome</keyword>
<dbReference type="EMBL" id="NDXW01000001">
    <property type="protein sequence ID" value="RDH43909.1"/>
    <property type="molecule type" value="Genomic_DNA"/>
</dbReference>
<evidence type="ECO:0000313" key="1">
    <source>
        <dbReference type="EMBL" id="RDH43909.1"/>
    </source>
</evidence>
<name>A0A4P9VMQ6_9GAMM</name>
<proteinExistence type="predicted"/>
<comment type="caution">
    <text evidence="1">The sequence shown here is derived from an EMBL/GenBank/DDBJ whole genome shotgun (WGS) entry which is preliminary data.</text>
</comment>
<evidence type="ECO:0000313" key="2">
    <source>
        <dbReference type="Proteomes" id="UP000257039"/>
    </source>
</evidence>
<organism evidence="1 2">
    <name type="scientific">Zooshikella ganghwensis</name>
    <dbReference type="NCBI Taxonomy" id="202772"/>
    <lineage>
        <taxon>Bacteria</taxon>
        <taxon>Pseudomonadati</taxon>
        <taxon>Pseudomonadota</taxon>
        <taxon>Gammaproteobacteria</taxon>
        <taxon>Oceanospirillales</taxon>
        <taxon>Zooshikellaceae</taxon>
        <taxon>Zooshikella</taxon>
    </lineage>
</organism>